<dbReference type="AlphaFoldDB" id="A0A1M5DCE0"/>
<accession>A0A1M5DCE0</accession>
<evidence type="ECO:0000256" key="1">
    <source>
        <dbReference type="ARBA" id="ARBA00022553"/>
    </source>
</evidence>
<dbReference type="SUPFAM" id="SSF52172">
    <property type="entry name" value="CheY-like"/>
    <property type="match status" value="1"/>
</dbReference>
<feature type="modified residue" description="4-aspartylphosphate" evidence="2">
    <location>
        <position position="57"/>
    </location>
</feature>
<dbReference type="Pfam" id="PF00072">
    <property type="entry name" value="Response_reg"/>
    <property type="match status" value="1"/>
</dbReference>
<dbReference type="PANTHER" id="PTHR44591:SF3">
    <property type="entry name" value="RESPONSE REGULATORY DOMAIN-CONTAINING PROTEIN"/>
    <property type="match status" value="1"/>
</dbReference>
<evidence type="ECO:0000313" key="4">
    <source>
        <dbReference type="EMBL" id="SHF64738.1"/>
    </source>
</evidence>
<evidence type="ECO:0000259" key="3">
    <source>
        <dbReference type="PROSITE" id="PS50110"/>
    </source>
</evidence>
<evidence type="ECO:0000256" key="2">
    <source>
        <dbReference type="PROSITE-ProRule" id="PRU00169"/>
    </source>
</evidence>
<dbReference type="GO" id="GO:0000160">
    <property type="term" value="P:phosphorelay signal transduction system"/>
    <property type="evidence" value="ECO:0007669"/>
    <property type="project" value="InterPro"/>
</dbReference>
<reference evidence="5" key="1">
    <citation type="submission" date="2016-11" db="EMBL/GenBank/DDBJ databases">
        <authorList>
            <person name="Varghese N."/>
            <person name="Submissions S."/>
        </authorList>
    </citation>
    <scope>NUCLEOTIDE SEQUENCE [LARGE SCALE GENOMIC DNA]</scope>
    <source>
        <strain evidence="5">DSM 29326</strain>
    </source>
</reference>
<organism evidence="4 5">
    <name type="scientific">Loktanella atrilutea</name>
    <dbReference type="NCBI Taxonomy" id="366533"/>
    <lineage>
        <taxon>Bacteria</taxon>
        <taxon>Pseudomonadati</taxon>
        <taxon>Pseudomonadota</taxon>
        <taxon>Alphaproteobacteria</taxon>
        <taxon>Rhodobacterales</taxon>
        <taxon>Roseobacteraceae</taxon>
        <taxon>Loktanella</taxon>
    </lineage>
</organism>
<dbReference type="InterPro" id="IPR001789">
    <property type="entry name" value="Sig_transdc_resp-reg_receiver"/>
</dbReference>
<dbReference type="InterPro" id="IPR011006">
    <property type="entry name" value="CheY-like_superfamily"/>
</dbReference>
<gene>
    <name evidence="4" type="ORF">SAMN05444339_109132</name>
</gene>
<name>A0A1M5DCE0_LOKAT</name>
<dbReference type="Gene3D" id="3.40.50.2300">
    <property type="match status" value="1"/>
</dbReference>
<dbReference type="Proteomes" id="UP000183987">
    <property type="component" value="Unassembled WGS sequence"/>
</dbReference>
<dbReference type="OrthoDB" id="9800897at2"/>
<dbReference type="InterPro" id="IPR050595">
    <property type="entry name" value="Bact_response_regulator"/>
</dbReference>
<evidence type="ECO:0000313" key="5">
    <source>
        <dbReference type="Proteomes" id="UP000183987"/>
    </source>
</evidence>
<sequence length="127" mass="13956">MPSAPIRLLHVEDDLDILEIAAMSLEMAGGFDVRQCENAADALRVAPDFKPDVMLFDMMLPEMSGVQLLAAIREVPDFAETPVIFMTARAQPHERRDLIERGAVDVIVKPFDPVKLGDQIKGILAAS</sequence>
<dbReference type="PANTHER" id="PTHR44591">
    <property type="entry name" value="STRESS RESPONSE REGULATOR PROTEIN 1"/>
    <property type="match status" value="1"/>
</dbReference>
<dbReference type="RefSeq" id="WP_072858309.1">
    <property type="nucleotide sequence ID" value="NZ_FQUE01000009.1"/>
</dbReference>
<dbReference type="PROSITE" id="PS50110">
    <property type="entry name" value="RESPONSE_REGULATORY"/>
    <property type="match status" value="1"/>
</dbReference>
<dbReference type="STRING" id="366533.SAMN05444339_109132"/>
<keyword evidence="5" id="KW-1185">Reference proteome</keyword>
<feature type="domain" description="Response regulatory" evidence="3">
    <location>
        <begin position="7"/>
        <end position="124"/>
    </location>
</feature>
<protein>
    <submittedName>
        <fullName evidence="4">Response regulator receiver domain-containing protein</fullName>
    </submittedName>
</protein>
<proteinExistence type="predicted"/>
<dbReference type="EMBL" id="FQUE01000009">
    <property type="protein sequence ID" value="SHF64738.1"/>
    <property type="molecule type" value="Genomic_DNA"/>
</dbReference>
<dbReference type="SMART" id="SM00448">
    <property type="entry name" value="REC"/>
    <property type="match status" value="1"/>
</dbReference>
<keyword evidence="1 2" id="KW-0597">Phosphoprotein</keyword>